<dbReference type="Proteomes" id="UP000269945">
    <property type="component" value="Unassembled WGS sequence"/>
</dbReference>
<evidence type="ECO:0000313" key="2">
    <source>
        <dbReference type="Proteomes" id="UP000269945"/>
    </source>
</evidence>
<accession>A0A9X9PUF3</accession>
<reference evidence="1 2" key="1">
    <citation type="submission" date="2018-10" db="EMBL/GenBank/DDBJ databases">
        <authorList>
            <person name="Ekblom R."/>
            <person name="Jareborg N."/>
        </authorList>
    </citation>
    <scope>NUCLEOTIDE SEQUENCE [LARGE SCALE GENOMIC DNA]</scope>
    <source>
        <tissue evidence="1">Muscle</tissue>
    </source>
</reference>
<name>A0A9X9PUF3_GULGU</name>
<proteinExistence type="predicted"/>
<dbReference type="EMBL" id="CYRY02002304">
    <property type="protein sequence ID" value="VCW66978.1"/>
    <property type="molecule type" value="Genomic_DNA"/>
</dbReference>
<keyword evidence="2" id="KW-1185">Reference proteome</keyword>
<sequence>MAWKLEIHPTVLQSKTSESQTAISWSRSQDQLFQGTHECPSRFPPWCLPSFPGFYRSPNTFLPTQHMLQSEGSPRLFCWP</sequence>
<organism evidence="1 2">
    <name type="scientific">Gulo gulo</name>
    <name type="common">Wolverine</name>
    <name type="synonym">Gluton</name>
    <dbReference type="NCBI Taxonomy" id="48420"/>
    <lineage>
        <taxon>Eukaryota</taxon>
        <taxon>Metazoa</taxon>
        <taxon>Chordata</taxon>
        <taxon>Craniata</taxon>
        <taxon>Vertebrata</taxon>
        <taxon>Euteleostomi</taxon>
        <taxon>Mammalia</taxon>
        <taxon>Eutheria</taxon>
        <taxon>Laurasiatheria</taxon>
        <taxon>Carnivora</taxon>
        <taxon>Caniformia</taxon>
        <taxon>Musteloidea</taxon>
        <taxon>Mustelidae</taxon>
        <taxon>Guloninae</taxon>
        <taxon>Gulo</taxon>
    </lineage>
</organism>
<comment type="caution">
    <text evidence="1">The sequence shown here is derived from an EMBL/GenBank/DDBJ whole genome shotgun (WGS) entry which is preliminary data.</text>
</comment>
<protein>
    <submittedName>
        <fullName evidence="1">Uncharacterized protein</fullName>
    </submittedName>
</protein>
<evidence type="ECO:0000313" key="1">
    <source>
        <dbReference type="EMBL" id="VCW66978.1"/>
    </source>
</evidence>
<gene>
    <name evidence="1" type="ORF">BN2614_LOCUS2</name>
</gene>
<dbReference type="AlphaFoldDB" id="A0A9X9PUF3"/>